<dbReference type="GO" id="GO:0003700">
    <property type="term" value="F:DNA-binding transcription factor activity"/>
    <property type="evidence" value="ECO:0007669"/>
    <property type="project" value="TreeGrafter"/>
</dbReference>
<dbReference type="PRINTS" id="PR00455">
    <property type="entry name" value="HTHTETR"/>
</dbReference>
<dbReference type="InterPro" id="IPR001647">
    <property type="entry name" value="HTH_TetR"/>
</dbReference>
<name>Q7D614_MYCTO</name>
<feature type="domain" description="HTH tetR-type" evidence="5">
    <location>
        <begin position="21"/>
        <end position="81"/>
    </location>
</feature>
<dbReference type="PANTHER" id="PTHR30055">
    <property type="entry name" value="HTH-TYPE TRANSCRIPTIONAL REGULATOR RUTR"/>
    <property type="match status" value="1"/>
</dbReference>
<protein>
    <submittedName>
        <fullName evidence="6">Transcriptional regulator, TetR family</fullName>
    </submittedName>
</protein>
<evidence type="ECO:0000256" key="1">
    <source>
        <dbReference type="ARBA" id="ARBA00023015"/>
    </source>
</evidence>
<feature type="DNA-binding region" description="H-T-H motif" evidence="4">
    <location>
        <begin position="44"/>
        <end position="63"/>
    </location>
</feature>
<keyword evidence="2 4" id="KW-0238">DNA-binding</keyword>
<organism evidence="6 7">
    <name type="scientific">Mycobacterium tuberculosis (strain CDC 1551 / Oshkosh)</name>
    <dbReference type="NCBI Taxonomy" id="83331"/>
    <lineage>
        <taxon>Bacteria</taxon>
        <taxon>Bacillati</taxon>
        <taxon>Actinomycetota</taxon>
        <taxon>Actinomycetes</taxon>
        <taxon>Mycobacteriales</taxon>
        <taxon>Mycobacteriaceae</taxon>
        <taxon>Mycobacterium</taxon>
        <taxon>Mycobacterium tuberculosis complex</taxon>
    </lineage>
</organism>
<evidence type="ECO:0000313" key="6">
    <source>
        <dbReference type="EMBL" id="AAK47588.1"/>
    </source>
</evidence>
<dbReference type="HOGENOM" id="CLU_069356_12_4_11"/>
<dbReference type="PANTHER" id="PTHR30055:SF234">
    <property type="entry name" value="HTH-TYPE TRANSCRIPTIONAL REGULATOR BETI"/>
    <property type="match status" value="1"/>
</dbReference>
<dbReference type="PROSITE" id="PS01081">
    <property type="entry name" value="HTH_TETR_1"/>
    <property type="match status" value="1"/>
</dbReference>
<dbReference type="InterPro" id="IPR009057">
    <property type="entry name" value="Homeodomain-like_sf"/>
</dbReference>
<evidence type="ECO:0000256" key="4">
    <source>
        <dbReference type="PROSITE-ProRule" id="PRU00335"/>
    </source>
</evidence>
<dbReference type="InterPro" id="IPR023772">
    <property type="entry name" value="DNA-bd_HTH_TetR-type_CS"/>
</dbReference>
<proteinExistence type="predicted"/>
<evidence type="ECO:0000259" key="5">
    <source>
        <dbReference type="PROSITE" id="PS50977"/>
    </source>
</evidence>
<dbReference type="InterPro" id="IPR036271">
    <property type="entry name" value="Tet_transcr_reg_TetR-rel_C_sf"/>
</dbReference>
<dbReference type="Gene3D" id="1.10.357.10">
    <property type="entry name" value="Tetracycline Repressor, domain 2"/>
    <property type="match status" value="1"/>
</dbReference>
<accession>Q7D614</accession>
<gene>
    <name evidence="6" type="ordered locus">MT3249</name>
</gene>
<dbReference type="PROSITE" id="PS50977">
    <property type="entry name" value="HTH_TETR_2"/>
    <property type="match status" value="1"/>
</dbReference>
<evidence type="ECO:0000256" key="3">
    <source>
        <dbReference type="ARBA" id="ARBA00023163"/>
    </source>
</evidence>
<dbReference type="EMBL" id="AE000516">
    <property type="protein sequence ID" value="AAK47588.1"/>
    <property type="molecule type" value="Genomic_DNA"/>
</dbReference>
<sequence>MATTQVPASLAGMPRQAGRWSPTALRILGAAAELIALRGYSSTSTRDIAAAVGVEQPAIYKHFSAKRDILAALVRLAVEWPLELFGHITAMPVPAVVKLHRWLTESLDHLHASPYVLVSILITPDLHQESFVAERELVAEMERALVGLIETGQGEGDVRAMHPLSAARLVQALFDALALPEFAVSPDEIVEFAMTALLSDPDRLAEIRAAADALEIQTAPPDRGL</sequence>
<keyword evidence="7" id="KW-1185">Reference proteome</keyword>
<keyword evidence="1" id="KW-0805">Transcription regulation</keyword>
<dbReference type="Pfam" id="PF00440">
    <property type="entry name" value="TetR_N"/>
    <property type="match status" value="1"/>
</dbReference>
<dbReference type="SUPFAM" id="SSF46689">
    <property type="entry name" value="Homeodomain-like"/>
    <property type="match status" value="1"/>
</dbReference>
<evidence type="ECO:0000256" key="2">
    <source>
        <dbReference type="ARBA" id="ARBA00023125"/>
    </source>
</evidence>
<evidence type="ECO:0000313" key="7">
    <source>
        <dbReference type="Proteomes" id="UP000001020"/>
    </source>
</evidence>
<dbReference type="SUPFAM" id="SSF48498">
    <property type="entry name" value="Tetracyclin repressor-like, C-terminal domain"/>
    <property type="match status" value="1"/>
</dbReference>
<reference evidence="6 7" key="1">
    <citation type="journal article" date="2002" name="J. Bacteriol.">
        <title>Whole-genome comparison of Mycobacterium tuberculosis clinical and laboratory strains.</title>
        <authorList>
            <person name="Fleischmann R.D."/>
            <person name="Alland D."/>
            <person name="Eisen J.A."/>
            <person name="Carpenter L."/>
            <person name="White O."/>
            <person name="Peterson J."/>
            <person name="DeBoy R."/>
            <person name="Dodson R."/>
            <person name="Gwinn M."/>
            <person name="Haft D."/>
            <person name="Hickey E."/>
            <person name="Kolonay J.F."/>
            <person name="Nelson W.C."/>
            <person name="Umayam L.A."/>
            <person name="Ermolaeva M."/>
            <person name="Salzberg S.L."/>
            <person name="Delcher A."/>
            <person name="Utterback T."/>
            <person name="Weidman J."/>
            <person name="Khouri H."/>
            <person name="Gill J."/>
            <person name="Mikula A."/>
            <person name="Bishai W."/>
            <person name="Jacobs Jr W.R.Jr."/>
            <person name="Venter J.C."/>
            <person name="Fraser C.M."/>
        </authorList>
    </citation>
    <scope>NUCLEOTIDE SEQUENCE [LARGE SCALE GENOMIC DNA]</scope>
    <source>
        <strain evidence="7">CDC 1551 / Oshkosh</strain>
    </source>
</reference>
<dbReference type="AlphaFoldDB" id="Q7D614"/>
<dbReference type="InterPro" id="IPR050109">
    <property type="entry name" value="HTH-type_TetR-like_transc_reg"/>
</dbReference>
<dbReference type="KEGG" id="mtc:MT3249"/>
<dbReference type="Proteomes" id="UP000001020">
    <property type="component" value="Chromosome"/>
</dbReference>
<dbReference type="GO" id="GO:0000976">
    <property type="term" value="F:transcription cis-regulatory region binding"/>
    <property type="evidence" value="ECO:0007669"/>
    <property type="project" value="TreeGrafter"/>
</dbReference>
<keyword evidence="3" id="KW-0804">Transcription</keyword>
<dbReference type="FunFam" id="1.10.357.10:FF:000048">
    <property type="entry name" value="TetR family transcriptional regulator"/>
    <property type="match status" value="1"/>
</dbReference>